<dbReference type="AlphaFoldDB" id="A0A4P8IYL5"/>
<dbReference type="EMBL" id="CP040078">
    <property type="protein sequence ID" value="QCP54432.1"/>
    <property type="molecule type" value="Genomic_DNA"/>
</dbReference>
<evidence type="ECO:0000313" key="3">
    <source>
        <dbReference type="Proteomes" id="UP000298656"/>
    </source>
</evidence>
<name>A0A4P8IYL5_9BURK</name>
<dbReference type="KEGG" id="tvl:FAZ95_36555"/>
<keyword evidence="1" id="KW-1133">Transmembrane helix</keyword>
<feature type="transmembrane region" description="Helical" evidence="1">
    <location>
        <begin position="49"/>
        <end position="74"/>
    </location>
</feature>
<sequence>MSPLSLIDLSYLANRIRPPQPLHVSAPEITPVPHAESTAADFATRHADLLILIGATAAGVLMLLEMFVALHILLD</sequence>
<evidence type="ECO:0000313" key="2">
    <source>
        <dbReference type="EMBL" id="QCP54432.1"/>
    </source>
</evidence>
<dbReference type="Proteomes" id="UP000298656">
    <property type="component" value="Chromosome 2"/>
</dbReference>
<proteinExistence type="predicted"/>
<organism evidence="2 3">
    <name type="scientific">Trinickia violacea</name>
    <dbReference type="NCBI Taxonomy" id="2571746"/>
    <lineage>
        <taxon>Bacteria</taxon>
        <taxon>Pseudomonadati</taxon>
        <taxon>Pseudomonadota</taxon>
        <taxon>Betaproteobacteria</taxon>
        <taxon>Burkholderiales</taxon>
        <taxon>Burkholderiaceae</taxon>
        <taxon>Trinickia</taxon>
    </lineage>
</organism>
<keyword evidence="1" id="KW-0812">Transmembrane</keyword>
<keyword evidence="1" id="KW-0472">Membrane</keyword>
<keyword evidence="3" id="KW-1185">Reference proteome</keyword>
<reference evidence="2 3" key="1">
    <citation type="submission" date="2019-05" db="EMBL/GenBank/DDBJ databases">
        <title>Burkholderia sp. DHOD12, isolated from subtropical forest soil.</title>
        <authorList>
            <person name="Gao Z.-H."/>
            <person name="Qiu L.-H."/>
        </authorList>
    </citation>
    <scope>NUCLEOTIDE SEQUENCE [LARGE SCALE GENOMIC DNA]</scope>
    <source>
        <strain evidence="2 3">DHOD12</strain>
    </source>
</reference>
<protein>
    <submittedName>
        <fullName evidence="2">Uncharacterized protein</fullName>
    </submittedName>
</protein>
<gene>
    <name evidence="2" type="ORF">FAZ95_36555</name>
</gene>
<accession>A0A4P8IYL5</accession>
<dbReference type="RefSeq" id="WP_137337199.1">
    <property type="nucleotide sequence ID" value="NZ_CP040078.1"/>
</dbReference>
<evidence type="ECO:0000256" key="1">
    <source>
        <dbReference type="SAM" id="Phobius"/>
    </source>
</evidence>